<name>A0A2Y9CKH1_9GAMM</name>
<dbReference type="Proteomes" id="UP000261875">
    <property type="component" value="Plasmid p5D_Fsymbiotica-1"/>
</dbReference>
<keyword evidence="2" id="KW-1185">Reference proteome</keyword>
<reference evidence="1 2" key="1">
    <citation type="submission" date="2017-05" db="EMBL/GenBank/DDBJ databases">
        <title>Genome sequence of Candidatus Fukatsuia symbiotica and Candidatus Hamiltonella defensa from Acyrthosiphon pisum strain 5D.</title>
        <authorList>
            <person name="Patel V.A."/>
            <person name="Chevignon G."/>
            <person name="Russell J.A."/>
            <person name="Oliver K.M."/>
        </authorList>
    </citation>
    <scope>NUCLEOTIDE SEQUENCE [LARGE SCALE GENOMIC DNA]</scope>
    <source>
        <strain evidence="1 2">5D</strain>
        <plasmid evidence="2">p5d_fsymbiotica-1</plasmid>
    </source>
</reference>
<dbReference type="EMBL" id="CP021660">
    <property type="protein sequence ID" value="AWK15509.1"/>
    <property type="molecule type" value="Genomic_DNA"/>
</dbReference>
<dbReference type="AlphaFoldDB" id="A0A2Y9CKH1"/>
<protein>
    <submittedName>
        <fullName evidence="1">Uncharacterized protein</fullName>
    </submittedName>
</protein>
<gene>
    <name evidence="1" type="ORF">CCS41_13850</name>
</gene>
<evidence type="ECO:0000313" key="2">
    <source>
        <dbReference type="Proteomes" id="UP000261875"/>
    </source>
</evidence>
<proteinExistence type="predicted"/>
<sequence>MEKTTETFLKRCVGSLGQAHRGVIYPPEFGAWKTVYSRYNNWVKKGHLDALLAFFKKRGGSRMAHD</sequence>
<organism evidence="1 2">
    <name type="scientific">Candidatus Fukatsuia symbiotica</name>
    <dbReference type="NCBI Taxonomy" id="1878942"/>
    <lineage>
        <taxon>Bacteria</taxon>
        <taxon>Pseudomonadati</taxon>
        <taxon>Pseudomonadota</taxon>
        <taxon>Gammaproteobacteria</taxon>
        <taxon>Enterobacterales</taxon>
        <taxon>Yersiniaceae</taxon>
        <taxon>Candidatus Fukatsuia</taxon>
    </lineage>
</organism>
<keyword evidence="1" id="KW-0614">Plasmid</keyword>
<dbReference type="KEGG" id="fsm:CCS41_13850"/>
<evidence type="ECO:0000313" key="1">
    <source>
        <dbReference type="EMBL" id="AWK15509.1"/>
    </source>
</evidence>
<geneLocation type="plasmid" evidence="2">
    <name>p5d_fsymbiotica-1</name>
</geneLocation>
<accession>A0A2Y9CKH1</accession>